<keyword evidence="3" id="KW-1185">Reference proteome</keyword>
<evidence type="ECO:0000313" key="3">
    <source>
        <dbReference type="Proteomes" id="UP000234789"/>
    </source>
</evidence>
<proteinExistence type="predicted"/>
<dbReference type="AlphaFoldDB" id="A0A2N5NA89"/>
<gene>
    <name evidence="2" type="ORF">B8V81_1459</name>
</gene>
<accession>A0A2N5NA89</accession>
<dbReference type="Proteomes" id="UP000234789">
    <property type="component" value="Unassembled WGS sequence"/>
</dbReference>
<name>A0A2N5NA89_9BACL</name>
<feature type="region of interest" description="Disordered" evidence="1">
    <location>
        <begin position="1"/>
        <end position="43"/>
    </location>
</feature>
<organism evidence="2 3">
    <name type="scientific">Paenibacillus pasadenensis</name>
    <dbReference type="NCBI Taxonomy" id="217090"/>
    <lineage>
        <taxon>Bacteria</taxon>
        <taxon>Bacillati</taxon>
        <taxon>Bacillota</taxon>
        <taxon>Bacilli</taxon>
        <taxon>Bacillales</taxon>
        <taxon>Paenibacillaceae</taxon>
        <taxon>Paenibacillus</taxon>
    </lineage>
</organism>
<protein>
    <submittedName>
        <fullName evidence="2">Uncharacterized protein</fullName>
    </submittedName>
</protein>
<dbReference type="EMBL" id="NFEZ01000003">
    <property type="protein sequence ID" value="PLT47235.1"/>
    <property type="molecule type" value="Genomic_DNA"/>
</dbReference>
<sequence>MPLDCGWPSEAAERTKPESEADGGLWRSGSVSLGGRIPSFLKN</sequence>
<evidence type="ECO:0000313" key="2">
    <source>
        <dbReference type="EMBL" id="PLT47235.1"/>
    </source>
</evidence>
<comment type="caution">
    <text evidence="2">The sequence shown here is derived from an EMBL/GenBank/DDBJ whole genome shotgun (WGS) entry which is preliminary data.</text>
</comment>
<reference evidence="2 3" key="1">
    <citation type="submission" date="2017-05" db="EMBL/GenBank/DDBJ databases">
        <title>Functional genome analysis of Paenibacillus pasadenensis strain R16: insights on endophytic life style and antifungal activity.</title>
        <authorList>
            <person name="Passera A."/>
            <person name="Marcolungo L."/>
            <person name="Casati P."/>
            <person name="Brasca M."/>
            <person name="Quaglino F."/>
            <person name="Delledonne M."/>
        </authorList>
    </citation>
    <scope>NUCLEOTIDE SEQUENCE [LARGE SCALE GENOMIC DNA]</scope>
    <source>
        <strain evidence="2 3">R16</strain>
    </source>
</reference>
<evidence type="ECO:0000256" key="1">
    <source>
        <dbReference type="SAM" id="MobiDB-lite"/>
    </source>
</evidence>